<gene>
    <name evidence="5" type="ORF">B6N23_01270</name>
</gene>
<evidence type="ECO:0000259" key="4">
    <source>
        <dbReference type="PROSITE" id="PS51192"/>
    </source>
</evidence>
<dbReference type="EMBL" id="CP131913">
    <property type="protein sequence ID" value="WLI73603.1"/>
    <property type="molecule type" value="Genomic_DNA"/>
</dbReference>
<feature type="region of interest" description="Disordered" evidence="3">
    <location>
        <begin position="406"/>
        <end position="430"/>
    </location>
</feature>
<dbReference type="PANTHER" id="PTHR45766">
    <property type="entry name" value="DNA ANNEALING HELICASE AND ENDONUCLEASE ZRANB3 FAMILY MEMBER"/>
    <property type="match status" value="1"/>
</dbReference>
<keyword evidence="2 5" id="KW-0347">Helicase</keyword>
<keyword evidence="6" id="KW-1185">Reference proteome</keyword>
<evidence type="ECO:0000313" key="6">
    <source>
        <dbReference type="Proteomes" id="UP001235344"/>
    </source>
</evidence>
<evidence type="ECO:0000313" key="5">
    <source>
        <dbReference type="EMBL" id="WLI73603.1"/>
    </source>
</evidence>
<dbReference type="InterPro" id="IPR000330">
    <property type="entry name" value="SNF2_N"/>
</dbReference>
<dbReference type="RefSeq" id="WP_305501399.1">
    <property type="nucleotide sequence ID" value="NZ_CP131913.1"/>
</dbReference>
<reference evidence="5 6" key="1">
    <citation type="submission" date="2023-08" db="EMBL/GenBank/DDBJ databases">
        <title>Transcriptome Analysis of Halomonas alkalicola CICC 11012s to Identify the Genes Involved in Alkaline Tolerances.</title>
        <authorList>
            <person name="Zhai L."/>
        </authorList>
    </citation>
    <scope>NUCLEOTIDE SEQUENCE [LARGE SCALE GENOMIC DNA]</scope>
    <source>
        <strain evidence="5 6">CICC 11012s</strain>
    </source>
</reference>
<name>A0ABY9H5Y1_9GAMM</name>
<dbReference type="InterPro" id="IPR038718">
    <property type="entry name" value="SNF2-like_sf"/>
</dbReference>
<dbReference type="CDD" id="cd18011">
    <property type="entry name" value="DEXDc_RapA"/>
    <property type="match status" value="1"/>
</dbReference>
<dbReference type="SUPFAM" id="SSF52540">
    <property type="entry name" value="P-loop containing nucleoside triphosphate hydrolases"/>
    <property type="match status" value="1"/>
</dbReference>
<keyword evidence="2 5" id="KW-0067">ATP-binding</keyword>
<evidence type="ECO:0000256" key="2">
    <source>
        <dbReference type="ARBA" id="ARBA00022806"/>
    </source>
</evidence>
<dbReference type="GO" id="GO:0004386">
    <property type="term" value="F:helicase activity"/>
    <property type="evidence" value="ECO:0007669"/>
    <property type="project" value="UniProtKB-KW"/>
</dbReference>
<feature type="domain" description="Helicase ATP-binding" evidence="4">
    <location>
        <begin position="115"/>
        <end position="289"/>
    </location>
</feature>
<dbReference type="Gene3D" id="3.40.50.10810">
    <property type="entry name" value="Tandem AAA-ATPase domain"/>
    <property type="match status" value="1"/>
</dbReference>
<sequence length="430" mass="48395">MNAPITRPDFTPGSIVKARGREWIVLPESSEEDLYLRPLGSGEEDRVRLLATLEAVEQALFPVPDPAEARHGSRQSGLLLRDALLLKLRAGAGPFRAIGNLAFEPRAYQLVPLLMALSQPVVRLLIADDVGIGKTIEAGLIVRELIDRGEIKGFTVLCPPHLCEQWQEELAEKFHLRPEIVSRHTATRLERDLLQSESIFQRYPYTVVSLDYIKSDRRRDEFLNSCPGFVIVDEAHTCVQGSAQSRHQRYALLRGLAEDRERHLLLLTATPHSGDEQAFRNLLGLLDPAFATLERLDDTRNPLRQRLAQHMVQRRRQDIAEWRDNTQFPDREVGESAYRMQGSGRPSSKTWWNTPVSWWTEPSRSTTSASACTGGPPWRCCAASPPRRRQLCAPCRIECITPRKSVSARPSSMTKPAAPSSTTVTTPRMT</sequence>
<evidence type="ECO:0000256" key="3">
    <source>
        <dbReference type="SAM" id="MobiDB-lite"/>
    </source>
</evidence>
<dbReference type="InterPro" id="IPR057342">
    <property type="entry name" value="DEXDc_RapA"/>
</dbReference>
<evidence type="ECO:0000256" key="1">
    <source>
        <dbReference type="ARBA" id="ARBA00022801"/>
    </source>
</evidence>
<accession>A0ABY9H5Y1</accession>
<dbReference type="PROSITE" id="PS51192">
    <property type="entry name" value="HELICASE_ATP_BIND_1"/>
    <property type="match status" value="1"/>
</dbReference>
<keyword evidence="2 5" id="KW-0547">Nucleotide-binding</keyword>
<dbReference type="Pfam" id="PF00176">
    <property type="entry name" value="SNF2-rel_dom"/>
    <property type="match status" value="1"/>
</dbReference>
<dbReference type="SMART" id="SM00487">
    <property type="entry name" value="DEXDc"/>
    <property type="match status" value="1"/>
</dbReference>
<dbReference type="PANTHER" id="PTHR45766:SF6">
    <property type="entry name" value="SWI_SNF-RELATED MATRIX-ASSOCIATED ACTIN-DEPENDENT REGULATOR OF CHROMATIN SUBFAMILY A-LIKE PROTEIN 1"/>
    <property type="match status" value="1"/>
</dbReference>
<dbReference type="Proteomes" id="UP001235344">
    <property type="component" value="Chromosome"/>
</dbReference>
<dbReference type="InterPro" id="IPR027417">
    <property type="entry name" value="P-loop_NTPase"/>
</dbReference>
<proteinExistence type="predicted"/>
<feature type="compositionally biased region" description="Low complexity" evidence="3">
    <location>
        <begin position="414"/>
        <end position="430"/>
    </location>
</feature>
<protein>
    <submittedName>
        <fullName evidence="5">DEAD/DEAH box helicase</fullName>
    </submittedName>
</protein>
<keyword evidence="1" id="KW-0378">Hydrolase</keyword>
<dbReference type="InterPro" id="IPR014001">
    <property type="entry name" value="Helicase_ATP-bd"/>
</dbReference>
<organism evidence="5 6">
    <name type="scientific">Halomonas alkalicola</name>
    <dbReference type="NCBI Taxonomy" id="1930622"/>
    <lineage>
        <taxon>Bacteria</taxon>
        <taxon>Pseudomonadati</taxon>
        <taxon>Pseudomonadota</taxon>
        <taxon>Gammaproteobacteria</taxon>
        <taxon>Oceanospirillales</taxon>
        <taxon>Halomonadaceae</taxon>
        <taxon>Halomonas</taxon>
    </lineage>
</organism>